<dbReference type="GO" id="GO:0016491">
    <property type="term" value="F:oxidoreductase activity"/>
    <property type="evidence" value="ECO:0007669"/>
    <property type="project" value="UniProtKB-KW"/>
</dbReference>
<evidence type="ECO:0000256" key="2">
    <source>
        <dbReference type="ARBA" id="ARBA00023002"/>
    </source>
</evidence>
<dbReference type="Pfam" id="PF00394">
    <property type="entry name" value="Cu-oxidase"/>
    <property type="match status" value="1"/>
</dbReference>
<organism evidence="8 9">
    <name type="scientific">Natronorubrum tibetense GA33</name>
    <dbReference type="NCBI Taxonomy" id="1114856"/>
    <lineage>
        <taxon>Archaea</taxon>
        <taxon>Methanobacteriati</taxon>
        <taxon>Methanobacteriota</taxon>
        <taxon>Stenosarchaea group</taxon>
        <taxon>Halobacteria</taxon>
        <taxon>Halobacteriales</taxon>
        <taxon>Natrialbaceae</taxon>
        <taxon>Natronorubrum</taxon>
    </lineage>
</organism>
<dbReference type="InterPro" id="IPR001117">
    <property type="entry name" value="Cu-oxidase_2nd"/>
</dbReference>
<keyword evidence="3" id="KW-0186">Copper</keyword>
<dbReference type="SUPFAM" id="SSF49503">
    <property type="entry name" value="Cupredoxins"/>
    <property type="match status" value="3"/>
</dbReference>
<evidence type="ECO:0000259" key="5">
    <source>
        <dbReference type="Pfam" id="PF00394"/>
    </source>
</evidence>
<evidence type="ECO:0000259" key="7">
    <source>
        <dbReference type="Pfam" id="PF07732"/>
    </source>
</evidence>
<feature type="compositionally biased region" description="Basic and acidic residues" evidence="4">
    <location>
        <begin position="40"/>
        <end position="54"/>
    </location>
</feature>
<evidence type="ECO:0000256" key="4">
    <source>
        <dbReference type="SAM" id="MobiDB-lite"/>
    </source>
</evidence>
<dbReference type="InterPro" id="IPR008972">
    <property type="entry name" value="Cupredoxin"/>
</dbReference>
<dbReference type="GO" id="GO:0005507">
    <property type="term" value="F:copper ion binding"/>
    <property type="evidence" value="ECO:0007669"/>
    <property type="project" value="InterPro"/>
</dbReference>
<dbReference type="Proteomes" id="UP000011599">
    <property type="component" value="Unassembled WGS sequence"/>
</dbReference>
<dbReference type="OrthoDB" id="12293at2157"/>
<dbReference type="PROSITE" id="PS51318">
    <property type="entry name" value="TAT"/>
    <property type="match status" value="1"/>
</dbReference>
<evidence type="ECO:0000313" key="9">
    <source>
        <dbReference type="Proteomes" id="UP000011599"/>
    </source>
</evidence>
<accession>L9VPZ6</accession>
<dbReference type="InterPro" id="IPR034279">
    <property type="entry name" value="CuRO_3_CopA"/>
</dbReference>
<feature type="domain" description="Plastocyanin-like" evidence="7">
    <location>
        <begin position="67"/>
        <end position="175"/>
    </location>
</feature>
<evidence type="ECO:0000256" key="1">
    <source>
        <dbReference type="ARBA" id="ARBA00022723"/>
    </source>
</evidence>
<dbReference type="PROSITE" id="PS00080">
    <property type="entry name" value="MULTICOPPER_OXIDASE2"/>
    <property type="match status" value="1"/>
</dbReference>
<keyword evidence="9" id="KW-1185">Reference proteome</keyword>
<protein>
    <submittedName>
        <fullName evidence="8">Multicopper oxidase type 3</fullName>
    </submittedName>
</protein>
<reference evidence="8 9" key="1">
    <citation type="journal article" date="2014" name="PLoS Genet.">
        <title>Phylogenetically driven sequencing of extremely halophilic archaea reveals strategies for static and dynamic osmo-response.</title>
        <authorList>
            <person name="Becker E.A."/>
            <person name="Seitzer P.M."/>
            <person name="Tritt A."/>
            <person name="Larsen D."/>
            <person name="Krusor M."/>
            <person name="Yao A.I."/>
            <person name="Wu D."/>
            <person name="Madern D."/>
            <person name="Eisen J.A."/>
            <person name="Darling A.E."/>
            <person name="Facciotti M.T."/>
        </authorList>
    </citation>
    <scope>NUCLEOTIDE SEQUENCE [LARGE SCALE GENOMIC DNA]</scope>
    <source>
        <strain evidence="8 9">GA33</strain>
    </source>
</reference>
<dbReference type="PANTHER" id="PTHR11709">
    <property type="entry name" value="MULTI-COPPER OXIDASE"/>
    <property type="match status" value="1"/>
</dbReference>
<evidence type="ECO:0000256" key="3">
    <source>
        <dbReference type="ARBA" id="ARBA00023008"/>
    </source>
</evidence>
<dbReference type="CDD" id="cd13896">
    <property type="entry name" value="CuRO_3_CopA"/>
    <property type="match status" value="1"/>
</dbReference>
<comment type="caution">
    <text evidence="8">The sequence shown here is derived from an EMBL/GenBank/DDBJ whole genome shotgun (WGS) entry which is preliminary data.</text>
</comment>
<dbReference type="InterPro" id="IPR011706">
    <property type="entry name" value="Cu-oxidase_C"/>
</dbReference>
<evidence type="ECO:0000259" key="6">
    <source>
        <dbReference type="Pfam" id="PF07731"/>
    </source>
</evidence>
<dbReference type="STRING" id="1114856.GCA_000383975_04440"/>
<dbReference type="InterPro" id="IPR002355">
    <property type="entry name" value="Cu_oxidase_Cu_BS"/>
</dbReference>
<keyword evidence="1" id="KW-0479">Metal-binding</keyword>
<dbReference type="PANTHER" id="PTHR11709:SF394">
    <property type="entry name" value="FI03373P-RELATED"/>
    <property type="match status" value="1"/>
</dbReference>
<proteinExistence type="predicted"/>
<keyword evidence="2" id="KW-0560">Oxidoreductase</keyword>
<dbReference type="Gene3D" id="2.60.40.420">
    <property type="entry name" value="Cupredoxins - blue copper proteins"/>
    <property type="match status" value="3"/>
</dbReference>
<dbReference type="PATRIC" id="fig|1114856.3.peg.3436"/>
<dbReference type="InterPro" id="IPR011707">
    <property type="entry name" value="Cu-oxidase-like_N"/>
</dbReference>
<feature type="domain" description="Plastocyanin-like" evidence="5">
    <location>
        <begin position="221"/>
        <end position="331"/>
    </location>
</feature>
<feature type="domain" description="Plastocyanin-like" evidence="6">
    <location>
        <begin position="382"/>
        <end position="477"/>
    </location>
</feature>
<dbReference type="EMBL" id="AOHW01000040">
    <property type="protein sequence ID" value="ELY39032.1"/>
    <property type="molecule type" value="Genomic_DNA"/>
</dbReference>
<dbReference type="AlphaFoldDB" id="L9VPZ6"/>
<name>L9VPZ6_9EURY</name>
<feature type="region of interest" description="Disordered" evidence="4">
    <location>
        <begin position="32"/>
        <end position="54"/>
    </location>
</feature>
<sequence length="480" mass="52511">MTPLPNSRINRRDVLKSGAIAGGTLIAGCFDTTTNDDASPDEREFPEPQYGDPDREYHLRATESEVMVATDDPYNGWTYNGEYPGPEIRAVEGERVRVTVENDLPEETTIHWHGMVLDGDNAMDGVPGVTQAAIEPGEEFVYEFDAEPAGTHWYHSHVGLQLDRELLGPLIIEERDPHIEYDTDETLILDEYLPTEPRVDTSSGNGGGMGGMGGMGGGGFPDAPPAEGTLINGRLPEEPATIDVEEGDQIRLRLINAAAAATYEIGIDDHELTVTHTDGPAVEPVPVDTLEIGPGERYDVVVEARSPGTWPIRIWPVDESTSAGRALLDYDQSDGDGTEGTIGSRQLQLSDLNAIDSLDAYSGEPDRTIDLTLSGGMMGGDGDEWTIDGQAYPDTDPISIKEDEHVRFRMVNRSPVRHPMHLHGHHFAVGNALKDTVIVPGHMGEITIDFVAENPGAWFFHCHHLYHMETGMAREVPYEQ</sequence>
<dbReference type="eggNOG" id="arCOG03914">
    <property type="taxonomic scope" value="Archaea"/>
</dbReference>
<dbReference type="InterPro" id="IPR045087">
    <property type="entry name" value="Cu-oxidase_fam"/>
</dbReference>
<dbReference type="Pfam" id="PF07731">
    <property type="entry name" value="Cu-oxidase_2"/>
    <property type="match status" value="1"/>
</dbReference>
<dbReference type="InterPro" id="IPR006311">
    <property type="entry name" value="TAT_signal"/>
</dbReference>
<dbReference type="Pfam" id="PF07732">
    <property type="entry name" value="Cu-oxidase_3"/>
    <property type="match status" value="1"/>
</dbReference>
<evidence type="ECO:0000313" key="8">
    <source>
        <dbReference type="EMBL" id="ELY39032.1"/>
    </source>
</evidence>
<gene>
    <name evidence="8" type="ORF">C496_16622</name>
</gene>